<evidence type="ECO:0000313" key="2">
    <source>
        <dbReference type="EMBL" id="GJE95738.1"/>
    </source>
</evidence>
<reference evidence="2 3" key="1">
    <citation type="submission" date="2021-08" db="EMBL/GenBank/DDBJ databases">
        <title>Draft Genome Sequence of Phanerochaete sordida strain YK-624.</title>
        <authorList>
            <person name="Mori T."/>
            <person name="Dohra H."/>
            <person name="Suzuki T."/>
            <person name="Kawagishi H."/>
            <person name="Hirai H."/>
        </authorList>
    </citation>
    <scope>NUCLEOTIDE SEQUENCE [LARGE SCALE GENOMIC DNA]</scope>
    <source>
        <strain evidence="2 3">YK-624</strain>
    </source>
</reference>
<dbReference type="AlphaFoldDB" id="A0A9P3GIV2"/>
<name>A0A9P3GIV2_9APHY</name>
<keyword evidence="1" id="KW-0732">Signal</keyword>
<protein>
    <submittedName>
        <fullName evidence="2">Uncharacterized protein</fullName>
    </submittedName>
</protein>
<gene>
    <name evidence="2" type="ORF">PsYK624_119240</name>
</gene>
<feature type="chain" id="PRO_5040421782" evidence="1">
    <location>
        <begin position="20"/>
        <end position="86"/>
    </location>
</feature>
<keyword evidence="3" id="KW-1185">Reference proteome</keyword>
<dbReference type="PROSITE" id="PS51257">
    <property type="entry name" value="PROKAR_LIPOPROTEIN"/>
    <property type="match status" value="1"/>
</dbReference>
<evidence type="ECO:0000256" key="1">
    <source>
        <dbReference type="SAM" id="SignalP"/>
    </source>
</evidence>
<organism evidence="2 3">
    <name type="scientific">Phanerochaete sordida</name>
    <dbReference type="NCBI Taxonomy" id="48140"/>
    <lineage>
        <taxon>Eukaryota</taxon>
        <taxon>Fungi</taxon>
        <taxon>Dikarya</taxon>
        <taxon>Basidiomycota</taxon>
        <taxon>Agaricomycotina</taxon>
        <taxon>Agaricomycetes</taxon>
        <taxon>Polyporales</taxon>
        <taxon>Phanerochaetaceae</taxon>
        <taxon>Phanerochaete</taxon>
    </lineage>
</organism>
<dbReference type="Proteomes" id="UP000703269">
    <property type="component" value="Unassembled WGS sequence"/>
</dbReference>
<dbReference type="EMBL" id="BPQB01000052">
    <property type="protein sequence ID" value="GJE95738.1"/>
    <property type="molecule type" value="Genomic_DNA"/>
</dbReference>
<feature type="signal peptide" evidence="1">
    <location>
        <begin position="1"/>
        <end position="19"/>
    </location>
</feature>
<comment type="caution">
    <text evidence="2">The sequence shown here is derived from an EMBL/GenBank/DDBJ whole genome shotgun (WGS) entry which is preliminary data.</text>
</comment>
<accession>A0A9P3GIV2</accession>
<proteinExistence type="predicted"/>
<evidence type="ECO:0000313" key="3">
    <source>
        <dbReference type="Proteomes" id="UP000703269"/>
    </source>
</evidence>
<sequence length="86" mass="9247">MRIRSALILTAALASCTTAAPVFSEGIVYKDAVRRDITGSNPNADRRYDPGDHARVECAELGTLLSGTILAGLPSLERNVRMSFQP</sequence>